<dbReference type="AlphaFoldDB" id="A0A0E9WTH1"/>
<dbReference type="EMBL" id="GBXM01015747">
    <property type="protein sequence ID" value="JAH92830.1"/>
    <property type="molecule type" value="Transcribed_RNA"/>
</dbReference>
<proteinExistence type="predicted"/>
<reference evidence="1" key="1">
    <citation type="submission" date="2014-11" db="EMBL/GenBank/DDBJ databases">
        <authorList>
            <person name="Amaro Gonzalez C."/>
        </authorList>
    </citation>
    <scope>NUCLEOTIDE SEQUENCE</scope>
</reference>
<protein>
    <submittedName>
        <fullName evidence="1">Uncharacterized protein</fullName>
    </submittedName>
</protein>
<evidence type="ECO:0000313" key="1">
    <source>
        <dbReference type="EMBL" id="JAH92830.1"/>
    </source>
</evidence>
<sequence length="82" mass="9283">MKRTRRCLIRPYYFTPLLKSPGFLTLTPGCASLCISLGNKLFPNGGSGMKLFESHNIQFLLRLIHRYCFDSVVIFETIVLGA</sequence>
<name>A0A0E9WTH1_ANGAN</name>
<organism evidence="1">
    <name type="scientific">Anguilla anguilla</name>
    <name type="common">European freshwater eel</name>
    <name type="synonym">Muraena anguilla</name>
    <dbReference type="NCBI Taxonomy" id="7936"/>
    <lineage>
        <taxon>Eukaryota</taxon>
        <taxon>Metazoa</taxon>
        <taxon>Chordata</taxon>
        <taxon>Craniata</taxon>
        <taxon>Vertebrata</taxon>
        <taxon>Euteleostomi</taxon>
        <taxon>Actinopterygii</taxon>
        <taxon>Neopterygii</taxon>
        <taxon>Teleostei</taxon>
        <taxon>Anguilliformes</taxon>
        <taxon>Anguillidae</taxon>
        <taxon>Anguilla</taxon>
    </lineage>
</organism>
<reference evidence="1" key="2">
    <citation type="journal article" date="2015" name="Fish Shellfish Immunol.">
        <title>Early steps in the European eel (Anguilla anguilla)-Vibrio vulnificus interaction in the gills: Role of the RtxA13 toxin.</title>
        <authorList>
            <person name="Callol A."/>
            <person name="Pajuelo D."/>
            <person name="Ebbesson L."/>
            <person name="Teles M."/>
            <person name="MacKenzie S."/>
            <person name="Amaro C."/>
        </authorList>
    </citation>
    <scope>NUCLEOTIDE SEQUENCE</scope>
</reference>
<accession>A0A0E9WTH1</accession>